<protein>
    <submittedName>
        <fullName evidence="2">Uncharacterized protein</fullName>
    </submittedName>
</protein>
<accession>H2YJ26</accession>
<organism evidence="2 3">
    <name type="scientific">Ciona savignyi</name>
    <name type="common">Pacific transparent sea squirt</name>
    <dbReference type="NCBI Taxonomy" id="51511"/>
    <lineage>
        <taxon>Eukaryota</taxon>
        <taxon>Metazoa</taxon>
        <taxon>Chordata</taxon>
        <taxon>Tunicata</taxon>
        <taxon>Ascidiacea</taxon>
        <taxon>Phlebobranchia</taxon>
        <taxon>Cionidae</taxon>
        <taxon>Ciona</taxon>
    </lineage>
</organism>
<keyword evidence="3" id="KW-1185">Reference proteome</keyword>
<reference evidence="2" key="3">
    <citation type="submission" date="2025-09" db="UniProtKB">
        <authorList>
            <consortium name="Ensembl"/>
        </authorList>
    </citation>
    <scope>IDENTIFICATION</scope>
</reference>
<reference evidence="3" key="1">
    <citation type="submission" date="2003-08" db="EMBL/GenBank/DDBJ databases">
        <authorList>
            <person name="Birren B."/>
            <person name="Nusbaum C."/>
            <person name="Abebe A."/>
            <person name="Abouelleil A."/>
            <person name="Adekoya E."/>
            <person name="Ait-zahra M."/>
            <person name="Allen N."/>
            <person name="Allen T."/>
            <person name="An P."/>
            <person name="Anderson M."/>
            <person name="Anderson S."/>
            <person name="Arachchi H."/>
            <person name="Armbruster J."/>
            <person name="Bachantsang P."/>
            <person name="Baldwin J."/>
            <person name="Barry A."/>
            <person name="Bayul T."/>
            <person name="Blitshsteyn B."/>
            <person name="Bloom T."/>
            <person name="Blye J."/>
            <person name="Boguslavskiy L."/>
            <person name="Borowsky M."/>
            <person name="Boukhgalter B."/>
            <person name="Brunache A."/>
            <person name="Butler J."/>
            <person name="Calixte N."/>
            <person name="Calvo S."/>
            <person name="Camarata J."/>
            <person name="Campo K."/>
            <person name="Chang J."/>
            <person name="Cheshatsang Y."/>
            <person name="Citroen M."/>
            <person name="Collymore A."/>
            <person name="Considine T."/>
            <person name="Cook A."/>
            <person name="Cooke P."/>
            <person name="Corum B."/>
            <person name="Cuomo C."/>
            <person name="David R."/>
            <person name="Dawoe T."/>
            <person name="Degray S."/>
            <person name="Dodge S."/>
            <person name="Dooley K."/>
            <person name="Dorje P."/>
            <person name="Dorjee K."/>
            <person name="Dorris L."/>
            <person name="Duffey N."/>
            <person name="Dupes A."/>
            <person name="Elkins T."/>
            <person name="Engels R."/>
            <person name="Erickson J."/>
            <person name="Farina A."/>
            <person name="Faro S."/>
            <person name="Ferreira P."/>
            <person name="Fischer H."/>
            <person name="Fitzgerald M."/>
            <person name="Foley K."/>
            <person name="Gage D."/>
            <person name="Galagan J."/>
            <person name="Gearin G."/>
            <person name="Gnerre S."/>
            <person name="Gnirke A."/>
            <person name="Goyette A."/>
            <person name="Graham J."/>
            <person name="Grandbois E."/>
            <person name="Gyaltsen K."/>
            <person name="Hafez N."/>
            <person name="Hagopian D."/>
            <person name="Hagos B."/>
            <person name="Hall J."/>
            <person name="Hatcher B."/>
            <person name="Heller A."/>
            <person name="Higgins H."/>
            <person name="Honan T."/>
            <person name="Horn A."/>
            <person name="Houde N."/>
            <person name="Hughes L."/>
            <person name="Hulme W."/>
            <person name="Husby E."/>
            <person name="Iliev I."/>
            <person name="Jaffe D."/>
            <person name="Jones C."/>
            <person name="Kamal M."/>
            <person name="Kamat A."/>
            <person name="Kamvysselis M."/>
            <person name="Karlsson E."/>
            <person name="Kells C."/>
            <person name="Kieu A."/>
            <person name="Kisner P."/>
            <person name="Kodira C."/>
            <person name="Kulbokas E."/>
            <person name="Labutti K."/>
            <person name="Lama D."/>
            <person name="Landers T."/>
            <person name="Leger J."/>
            <person name="Levine S."/>
            <person name="Lewis D."/>
            <person name="Lewis T."/>
            <person name="Lindblad-toh K."/>
            <person name="Liu X."/>
            <person name="Lokyitsang T."/>
            <person name="Lokyitsang Y."/>
            <person name="Lucien O."/>
            <person name="Lui A."/>
            <person name="Ma L.J."/>
            <person name="Mabbitt R."/>
            <person name="Macdonald J."/>
            <person name="Maclean C."/>
            <person name="Major J."/>
            <person name="Manning J."/>
            <person name="Marabella R."/>
            <person name="Maru K."/>
            <person name="Matthews C."/>
            <person name="Mauceli E."/>
            <person name="Mccarthy M."/>
            <person name="Mcdonough S."/>
            <person name="Mcghee T."/>
            <person name="Meldrim J."/>
            <person name="Meneus L."/>
            <person name="Mesirov J."/>
            <person name="Mihalev A."/>
            <person name="Mihova T."/>
            <person name="Mikkelsen T."/>
            <person name="Mlenga V."/>
            <person name="Moru K."/>
            <person name="Mozes J."/>
            <person name="Mulrain L."/>
            <person name="Munson G."/>
            <person name="Naylor J."/>
            <person name="Newes C."/>
            <person name="Nguyen C."/>
            <person name="Nguyen N."/>
            <person name="Nguyen T."/>
            <person name="Nicol R."/>
            <person name="Nielsen C."/>
            <person name="Nizzari M."/>
            <person name="Norbu C."/>
            <person name="Norbu N."/>
            <person name="O'donnell P."/>
            <person name="Okoawo O."/>
            <person name="O'leary S."/>
            <person name="Omotosho B."/>
            <person name="O'neill K."/>
            <person name="Osman S."/>
            <person name="Parker S."/>
            <person name="Perrin D."/>
            <person name="Phunkhang P."/>
            <person name="Piqani B."/>
            <person name="Purcell S."/>
            <person name="Rachupka T."/>
            <person name="Ramasamy U."/>
            <person name="Rameau R."/>
            <person name="Ray V."/>
            <person name="Raymond C."/>
            <person name="Retta R."/>
            <person name="Richardson S."/>
            <person name="Rise C."/>
            <person name="Rodriguez J."/>
            <person name="Rogers J."/>
            <person name="Rogov P."/>
            <person name="Rutman M."/>
            <person name="Schupbach R."/>
            <person name="Seaman C."/>
            <person name="Settipalli S."/>
            <person name="Sharpe T."/>
            <person name="Sheridan J."/>
            <person name="Sherpa N."/>
            <person name="Shi J."/>
            <person name="Smirnov S."/>
            <person name="Smith C."/>
            <person name="Sougnez C."/>
            <person name="Spencer B."/>
            <person name="Stalker J."/>
            <person name="Stange-thomann N."/>
            <person name="Stavropoulos S."/>
            <person name="Stetson K."/>
            <person name="Stone C."/>
            <person name="Stone S."/>
            <person name="Stubbs M."/>
            <person name="Talamas J."/>
            <person name="Tchuinga P."/>
            <person name="Tenzing P."/>
            <person name="Tesfaye S."/>
            <person name="Theodore J."/>
            <person name="Thoulutsang Y."/>
            <person name="Topham K."/>
            <person name="Towey S."/>
            <person name="Tsamla T."/>
            <person name="Tsomo N."/>
            <person name="Vallee D."/>
            <person name="Vassiliev H."/>
            <person name="Venkataraman V."/>
            <person name="Vinson J."/>
            <person name="Vo A."/>
            <person name="Wade C."/>
            <person name="Wang S."/>
            <person name="Wangchuk T."/>
            <person name="Wangdi T."/>
            <person name="Whittaker C."/>
            <person name="Wilkinson J."/>
            <person name="Wu Y."/>
            <person name="Wyman D."/>
            <person name="Yadav S."/>
            <person name="Yang S."/>
            <person name="Yang X."/>
            <person name="Yeager S."/>
            <person name="Yee E."/>
            <person name="Young G."/>
            <person name="Zainoun J."/>
            <person name="Zembeck L."/>
            <person name="Zimmer A."/>
            <person name="Zody M."/>
            <person name="Lander E."/>
        </authorList>
    </citation>
    <scope>NUCLEOTIDE SEQUENCE [LARGE SCALE GENOMIC DNA]</scope>
</reference>
<evidence type="ECO:0000313" key="2">
    <source>
        <dbReference type="Ensembl" id="ENSCSAVP00000005325.1"/>
    </source>
</evidence>
<name>H2YJ26_CIOSA</name>
<evidence type="ECO:0000313" key="3">
    <source>
        <dbReference type="Proteomes" id="UP000007875"/>
    </source>
</evidence>
<evidence type="ECO:0000256" key="1">
    <source>
        <dbReference type="SAM" id="MobiDB-lite"/>
    </source>
</evidence>
<reference evidence="2" key="2">
    <citation type="submission" date="2025-08" db="UniProtKB">
        <authorList>
            <consortium name="Ensembl"/>
        </authorList>
    </citation>
    <scope>IDENTIFICATION</scope>
</reference>
<feature type="region of interest" description="Disordered" evidence="1">
    <location>
        <begin position="188"/>
        <end position="207"/>
    </location>
</feature>
<dbReference type="Proteomes" id="UP000007875">
    <property type="component" value="Unassembled WGS sequence"/>
</dbReference>
<proteinExistence type="predicted"/>
<dbReference type="Ensembl" id="ENSCSAVT00000005396.1">
    <property type="protein sequence ID" value="ENSCSAVP00000005325.1"/>
    <property type="gene ID" value="ENSCSAVG00000003175.1"/>
</dbReference>
<sequence length="296" mass="33659">MERMAEIFRNNKHLIEHRKYMFSETMPKFRKKKRRGRPRKSVEVKNEKVTQLEEMDTQLLFPKNLSKSCNMKKNKLKDEVVPLVRTTSPISKKRKKGTTNKDELDKEDQTNINIRLCRVSKSANSYAVVKKRIISDQDDTQSSVITTTVVSPKNNDDDKVGVQSPSTECQTTLEWSQVDNITVLDVKEEPKGHTESSESVNADRELCKPNDASNPVVVEKECVSVPQDCLSPLSCMRLGVPATTKSLSLFTPKKRECKQYDCLAVMMKPLTAKEPSAENQLKSAVVVKNLKQNKKK</sequence>
<dbReference type="HOGENOM" id="CLU_941760_0_0_1"/>
<dbReference type="InParanoid" id="H2YJ26"/>
<dbReference type="AlphaFoldDB" id="H2YJ26"/>